<evidence type="ECO:0000256" key="1">
    <source>
        <dbReference type="SAM" id="MobiDB-lite"/>
    </source>
</evidence>
<dbReference type="Proteomes" id="UP000298030">
    <property type="component" value="Unassembled WGS sequence"/>
</dbReference>
<keyword evidence="4" id="KW-1185">Reference proteome</keyword>
<organism evidence="3 4">
    <name type="scientific">Coprinellus micaceus</name>
    <name type="common">Glistening ink-cap mushroom</name>
    <name type="synonym">Coprinus micaceus</name>
    <dbReference type="NCBI Taxonomy" id="71717"/>
    <lineage>
        <taxon>Eukaryota</taxon>
        <taxon>Fungi</taxon>
        <taxon>Dikarya</taxon>
        <taxon>Basidiomycota</taxon>
        <taxon>Agaricomycotina</taxon>
        <taxon>Agaricomycetes</taxon>
        <taxon>Agaricomycetidae</taxon>
        <taxon>Agaricales</taxon>
        <taxon>Agaricineae</taxon>
        <taxon>Psathyrellaceae</taxon>
        <taxon>Coprinellus</taxon>
    </lineage>
</organism>
<comment type="caution">
    <text evidence="3">The sequence shown here is derived from an EMBL/GenBank/DDBJ whole genome shotgun (WGS) entry which is preliminary data.</text>
</comment>
<feature type="compositionally biased region" description="Polar residues" evidence="1">
    <location>
        <begin position="151"/>
        <end position="163"/>
    </location>
</feature>
<protein>
    <submittedName>
        <fullName evidence="3">Uncharacterized protein</fullName>
    </submittedName>
</protein>
<feature type="region of interest" description="Disordered" evidence="1">
    <location>
        <begin position="151"/>
        <end position="171"/>
    </location>
</feature>
<gene>
    <name evidence="3" type="ORF">FA13DRAFT_1177170</name>
</gene>
<feature type="signal peptide" evidence="2">
    <location>
        <begin position="1"/>
        <end position="24"/>
    </location>
</feature>
<evidence type="ECO:0000313" key="3">
    <source>
        <dbReference type="EMBL" id="TEB25294.1"/>
    </source>
</evidence>
<feature type="chain" id="PRO_5021286727" evidence="2">
    <location>
        <begin position="25"/>
        <end position="306"/>
    </location>
</feature>
<proteinExistence type="predicted"/>
<feature type="region of interest" description="Disordered" evidence="1">
    <location>
        <begin position="79"/>
        <end position="110"/>
    </location>
</feature>
<sequence length="306" mass="33520">MAHFGSHSWALLRFLCASPRPCLLASMSTLLFITHFCALCSTIEPAPTRWPTHNLEPLASSPTSGHAELLDFATRRALRHMPGSGHPRNPVDAADVNRGTHSTPPTSIDFGEAVVGRRPFATPLMALIISPETTPMGMPGMRPPRFTHPQIDTTSPSRHQYSATEERRGGVDCRDIPDLSVAWSNEFSVSGRRVDTNPGRLTVRLPCLDFPFLSAPPYPSIPSPLSRHILCIVSLAAPRRHLPSCLSFRSGPSVPPASQHTDKPPSQNVAFYWRPPRYGLLRWSIVSPPRRTPPLPDANLIPGPGV</sequence>
<reference evidence="3 4" key="1">
    <citation type="journal article" date="2019" name="Nat. Ecol. Evol.">
        <title>Megaphylogeny resolves global patterns of mushroom evolution.</title>
        <authorList>
            <person name="Varga T."/>
            <person name="Krizsan K."/>
            <person name="Foldi C."/>
            <person name="Dima B."/>
            <person name="Sanchez-Garcia M."/>
            <person name="Sanchez-Ramirez S."/>
            <person name="Szollosi G.J."/>
            <person name="Szarkandi J.G."/>
            <person name="Papp V."/>
            <person name="Albert L."/>
            <person name="Andreopoulos W."/>
            <person name="Angelini C."/>
            <person name="Antonin V."/>
            <person name="Barry K.W."/>
            <person name="Bougher N.L."/>
            <person name="Buchanan P."/>
            <person name="Buyck B."/>
            <person name="Bense V."/>
            <person name="Catcheside P."/>
            <person name="Chovatia M."/>
            <person name="Cooper J."/>
            <person name="Damon W."/>
            <person name="Desjardin D."/>
            <person name="Finy P."/>
            <person name="Geml J."/>
            <person name="Haridas S."/>
            <person name="Hughes K."/>
            <person name="Justo A."/>
            <person name="Karasinski D."/>
            <person name="Kautmanova I."/>
            <person name="Kiss B."/>
            <person name="Kocsube S."/>
            <person name="Kotiranta H."/>
            <person name="LaButti K.M."/>
            <person name="Lechner B.E."/>
            <person name="Liimatainen K."/>
            <person name="Lipzen A."/>
            <person name="Lukacs Z."/>
            <person name="Mihaltcheva S."/>
            <person name="Morgado L.N."/>
            <person name="Niskanen T."/>
            <person name="Noordeloos M.E."/>
            <person name="Ohm R.A."/>
            <person name="Ortiz-Santana B."/>
            <person name="Ovrebo C."/>
            <person name="Racz N."/>
            <person name="Riley R."/>
            <person name="Savchenko A."/>
            <person name="Shiryaev A."/>
            <person name="Soop K."/>
            <person name="Spirin V."/>
            <person name="Szebenyi C."/>
            <person name="Tomsovsky M."/>
            <person name="Tulloss R.E."/>
            <person name="Uehling J."/>
            <person name="Grigoriev I.V."/>
            <person name="Vagvolgyi C."/>
            <person name="Papp T."/>
            <person name="Martin F.M."/>
            <person name="Miettinen O."/>
            <person name="Hibbett D.S."/>
            <person name="Nagy L.G."/>
        </authorList>
    </citation>
    <scope>NUCLEOTIDE SEQUENCE [LARGE SCALE GENOMIC DNA]</scope>
    <source>
        <strain evidence="3 4">FP101781</strain>
    </source>
</reference>
<evidence type="ECO:0000313" key="4">
    <source>
        <dbReference type="Proteomes" id="UP000298030"/>
    </source>
</evidence>
<keyword evidence="2" id="KW-0732">Signal</keyword>
<evidence type="ECO:0000256" key="2">
    <source>
        <dbReference type="SAM" id="SignalP"/>
    </source>
</evidence>
<name>A0A4Y7SUL2_COPMI</name>
<dbReference type="EMBL" id="QPFP01000058">
    <property type="protein sequence ID" value="TEB25294.1"/>
    <property type="molecule type" value="Genomic_DNA"/>
</dbReference>
<dbReference type="AlphaFoldDB" id="A0A4Y7SUL2"/>
<accession>A0A4Y7SUL2</accession>